<gene>
    <name evidence="2" type="ORF">AB5J49_38585</name>
</gene>
<dbReference type="EMBL" id="CP163439">
    <property type="protein sequence ID" value="XDQ38793.1"/>
    <property type="molecule type" value="Genomic_DNA"/>
</dbReference>
<dbReference type="InterPro" id="IPR022742">
    <property type="entry name" value="Hydrolase_4"/>
</dbReference>
<name>A0AB39Q9F2_9ACTN</name>
<dbReference type="InterPro" id="IPR050228">
    <property type="entry name" value="Carboxylesterase_BioH"/>
</dbReference>
<reference evidence="2" key="1">
    <citation type="submission" date="2024-07" db="EMBL/GenBank/DDBJ databases">
        <authorList>
            <person name="Yu S.T."/>
        </authorList>
    </citation>
    <scope>NUCLEOTIDE SEQUENCE</scope>
    <source>
        <strain evidence="2">R28</strain>
    </source>
</reference>
<dbReference type="Pfam" id="PF12146">
    <property type="entry name" value="Hydrolase_4"/>
    <property type="match status" value="1"/>
</dbReference>
<sequence>MSSHPSPLRTFTVDGDGESLSCARVDAVRTAAGPCPLPTVVLLHGAGTSDKTRLTDLMTDFATRGHHALACDFAGHGDSSGTLEALSLQRRFRQARAVIDHCVPAEVGLVLIGFSMSGQTVADLVAHYGPRVAAIGLCAPAVYAARAWTVPFRAGFTEIIRAPESWRTSPALEVFRSLSARAVLATPANDAVIPPAVTEAVAAALSASRSSFARLIYPEADHRLGLWFADNAAPRGRFVDAVLRSTGSAGGGTGAQRATVIG</sequence>
<proteinExistence type="predicted"/>
<dbReference type="Gene3D" id="3.40.50.1820">
    <property type="entry name" value="alpha/beta hydrolase"/>
    <property type="match status" value="1"/>
</dbReference>
<feature type="domain" description="Serine aminopeptidase S33" evidence="1">
    <location>
        <begin position="38"/>
        <end position="151"/>
    </location>
</feature>
<evidence type="ECO:0000259" key="1">
    <source>
        <dbReference type="Pfam" id="PF12146"/>
    </source>
</evidence>
<dbReference type="PANTHER" id="PTHR43194">
    <property type="entry name" value="HYDROLASE ALPHA/BETA FOLD FAMILY"/>
    <property type="match status" value="1"/>
</dbReference>
<dbReference type="GO" id="GO:0016787">
    <property type="term" value="F:hydrolase activity"/>
    <property type="evidence" value="ECO:0007669"/>
    <property type="project" value="UniProtKB-KW"/>
</dbReference>
<dbReference type="PANTHER" id="PTHR43194:SF2">
    <property type="entry name" value="PEROXISOMAL MEMBRANE PROTEIN LPX1"/>
    <property type="match status" value="1"/>
</dbReference>
<evidence type="ECO:0000313" key="2">
    <source>
        <dbReference type="EMBL" id="XDQ38793.1"/>
    </source>
</evidence>
<organism evidence="2">
    <name type="scientific">Streptomyces sp. R28</name>
    <dbReference type="NCBI Taxonomy" id="3238628"/>
    <lineage>
        <taxon>Bacteria</taxon>
        <taxon>Bacillati</taxon>
        <taxon>Actinomycetota</taxon>
        <taxon>Actinomycetes</taxon>
        <taxon>Kitasatosporales</taxon>
        <taxon>Streptomycetaceae</taxon>
        <taxon>Streptomyces</taxon>
    </lineage>
</organism>
<keyword evidence="2" id="KW-0378">Hydrolase</keyword>
<dbReference type="RefSeq" id="WP_369173504.1">
    <property type="nucleotide sequence ID" value="NZ_CP163439.1"/>
</dbReference>
<dbReference type="SUPFAM" id="SSF53474">
    <property type="entry name" value="alpha/beta-Hydrolases"/>
    <property type="match status" value="1"/>
</dbReference>
<accession>A0AB39Q9F2</accession>
<protein>
    <submittedName>
        <fullName evidence="2">Alpha/beta hydrolase</fullName>
    </submittedName>
</protein>
<dbReference type="AlphaFoldDB" id="A0AB39Q9F2"/>
<dbReference type="InterPro" id="IPR029058">
    <property type="entry name" value="AB_hydrolase_fold"/>
</dbReference>